<gene>
    <name evidence="1" type="ORF">NS331_05165</name>
</gene>
<dbReference type="SUPFAM" id="SSF47598">
    <property type="entry name" value="Ribbon-helix-helix"/>
    <property type="match status" value="1"/>
</dbReference>
<dbReference type="AlphaFoldDB" id="A0A147H5V4"/>
<keyword evidence="2" id="KW-1185">Reference proteome</keyword>
<reference evidence="1 2" key="1">
    <citation type="journal article" date="2016" name="Front. Microbiol.">
        <title>Genomic Resource of Rice Seed Associated Bacteria.</title>
        <authorList>
            <person name="Midha S."/>
            <person name="Bansal K."/>
            <person name="Sharma S."/>
            <person name="Kumar N."/>
            <person name="Patil P.P."/>
            <person name="Chaudhry V."/>
            <person name="Patil P.B."/>
        </authorList>
    </citation>
    <scope>NUCLEOTIDE SEQUENCE [LARGE SCALE GENOMIC DNA]</scope>
    <source>
        <strain evidence="1 2">NS331</strain>
    </source>
</reference>
<protein>
    <recommendedName>
        <fullName evidence="3">Toxin-antitoxin system HicB family antitoxin</fullName>
    </recommendedName>
</protein>
<dbReference type="RefSeq" id="WP_058640942.1">
    <property type="nucleotide sequence ID" value="NZ_LDSL01000034.1"/>
</dbReference>
<name>A0A147H5V4_9BURK</name>
<dbReference type="InterPro" id="IPR013321">
    <property type="entry name" value="Arc_rbn_hlx_hlx"/>
</dbReference>
<dbReference type="Proteomes" id="UP000072741">
    <property type="component" value="Unassembled WGS sequence"/>
</dbReference>
<evidence type="ECO:0000313" key="2">
    <source>
        <dbReference type="Proteomes" id="UP000072741"/>
    </source>
</evidence>
<dbReference type="EMBL" id="LDSL01000034">
    <property type="protein sequence ID" value="KTT25239.1"/>
    <property type="molecule type" value="Genomic_DNA"/>
</dbReference>
<evidence type="ECO:0000313" key="1">
    <source>
        <dbReference type="EMBL" id="KTT25239.1"/>
    </source>
</evidence>
<sequence>MSNFALRLPDSLHEHARTLAARDNTSLNQFITMAVAEKVSALDAEAFLQERAARADVDRARALLRRAPDVAPAEGDDRAAHK</sequence>
<dbReference type="InterPro" id="IPR010985">
    <property type="entry name" value="Ribbon_hlx_hlx"/>
</dbReference>
<comment type="caution">
    <text evidence="1">The sequence shown here is derived from an EMBL/GenBank/DDBJ whole genome shotgun (WGS) entry which is preliminary data.</text>
</comment>
<dbReference type="OrthoDB" id="598413at2"/>
<dbReference type="Gene3D" id="1.10.1220.10">
    <property type="entry name" value="Met repressor-like"/>
    <property type="match status" value="1"/>
</dbReference>
<proteinExistence type="predicted"/>
<accession>A0A147H5V4</accession>
<dbReference type="GO" id="GO:0006355">
    <property type="term" value="P:regulation of DNA-templated transcription"/>
    <property type="evidence" value="ECO:0007669"/>
    <property type="project" value="InterPro"/>
</dbReference>
<organism evidence="1 2">
    <name type="scientific">Pseudacidovorax intermedius</name>
    <dbReference type="NCBI Taxonomy" id="433924"/>
    <lineage>
        <taxon>Bacteria</taxon>
        <taxon>Pseudomonadati</taxon>
        <taxon>Pseudomonadota</taxon>
        <taxon>Betaproteobacteria</taxon>
        <taxon>Burkholderiales</taxon>
        <taxon>Comamonadaceae</taxon>
        <taxon>Pseudacidovorax</taxon>
    </lineage>
</organism>
<evidence type="ECO:0008006" key="3">
    <source>
        <dbReference type="Google" id="ProtNLM"/>
    </source>
</evidence>
<dbReference type="Pfam" id="PF05534">
    <property type="entry name" value="HicB"/>
    <property type="match status" value="1"/>
</dbReference>
<dbReference type="InterPro" id="IPR008651">
    <property type="entry name" value="Uncharacterised_HicB"/>
</dbReference>